<dbReference type="EC" id="2.7.13.3" evidence="2"/>
<evidence type="ECO:0000256" key="5">
    <source>
        <dbReference type="ARBA" id="ARBA00022777"/>
    </source>
</evidence>
<dbReference type="Pfam" id="PF13185">
    <property type="entry name" value="GAF_2"/>
    <property type="match status" value="1"/>
</dbReference>
<dbReference type="SUPFAM" id="SSF55874">
    <property type="entry name" value="ATPase domain of HSP90 chaperone/DNA topoisomerase II/histidine kinase"/>
    <property type="match status" value="1"/>
</dbReference>
<dbReference type="InterPro" id="IPR000014">
    <property type="entry name" value="PAS"/>
</dbReference>
<dbReference type="InterPro" id="IPR003018">
    <property type="entry name" value="GAF"/>
</dbReference>
<dbReference type="InterPro" id="IPR050351">
    <property type="entry name" value="BphY/WalK/GraS-like"/>
</dbReference>
<dbReference type="InterPro" id="IPR005467">
    <property type="entry name" value="His_kinase_dom"/>
</dbReference>
<dbReference type="Gene3D" id="3.30.565.10">
    <property type="entry name" value="Histidine kinase-like ATPase, C-terminal domain"/>
    <property type="match status" value="1"/>
</dbReference>
<comment type="catalytic activity">
    <reaction evidence="1">
        <text>ATP + protein L-histidine = ADP + protein N-phospho-L-histidine.</text>
        <dbReference type="EC" id="2.7.13.3"/>
    </reaction>
</comment>
<evidence type="ECO:0000256" key="2">
    <source>
        <dbReference type="ARBA" id="ARBA00012438"/>
    </source>
</evidence>
<dbReference type="Pfam" id="PF02518">
    <property type="entry name" value="HATPase_c"/>
    <property type="match status" value="1"/>
</dbReference>
<dbReference type="Gene3D" id="1.10.287.130">
    <property type="match status" value="1"/>
</dbReference>
<dbReference type="InterPro" id="IPR013656">
    <property type="entry name" value="PAS_4"/>
</dbReference>
<dbReference type="InterPro" id="IPR035965">
    <property type="entry name" value="PAS-like_dom_sf"/>
</dbReference>
<dbReference type="Pfam" id="PF08448">
    <property type="entry name" value="PAS_4"/>
    <property type="match status" value="1"/>
</dbReference>
<keyword evidence="6" id="KW-0472">Membrane</keyword>
<gene>
    <name evidence="8" type="ORF">ACFO0D_17865</name>
</gene>
<dbReference type="PRINTS" id="PR00344">
    <property type="entry name" value="BCTRLSENSOR"/>
</dbReference>
<evidence type="ECO:0000313" key="8">
    <source>
        <dbReference type="EMBL" id="MFC4640199.1"/>
    </source>
</evidence>
<dbReference type="RefSeq" id="WP_380063184.1">
    <property type="nucleotide sequence ID" value="NZ_JBHSEI010000015.1"/>
</dbReference>
<dbReference type="PANTHER" id="PTHR42878:SF15">
    <property type="entry name" value="BACTERIOPHYTOCHROME"/>
    <property type="match status" value="1"/>
</dbReference>
<dbReference type="Pfam" id="PF00512">
    <property type="entry name" value="HisKA"/>
    <property type="match status" value="1"/>
</dbReference>
<dbReference type="SMART" id="SM00387">
    <property type="entry name" value="HATPase_c"/>
    <property type="match status" value="1"/>
</dbReference>
<dbReference type="CDD" id="cd00082">
    <property type="entry name" value="HisKA"/>
    <property type="match status" value="1"/>
</dbReference>
<dbReference type="Proteomes" id="UP001595952">
    <property type="component" value="Unassembled WGS sequence"/>
</dbReference>
<keyword evidence="4" id="KW-0808">Transferase</keyword>
<evidence type="ECO:0000256" key="3">
    <source>
        <dbReference type="ARBA" id="ARBA00022553"/>
    </source>
</evidence>
<reference evidence="9" key="1">
    <citation type="journal article" date="2019" name="Int. J. Syst. Evol. Microbiol.">
        <title>The Global Catalogue of Microorganisms (GCM) 10K type strain sequencing project: providing services to taxonomists for standard genome sequencing and annotation.</title>
        <authorList>
            <consortium name="The Broad Institute Genomics Platform"/>
            <consortium name="The Broad Institute Genome Sequencing Center for Infectious Disease"/>
            <person name="Wu L."/>
            <person name="Ma J."/>
        </authorList>
    </citation>
    <scope>NUCLEOTIDE SEQUENCE [LARGE SCALE GENOMIC DNA]</scope>
    <source>
        <strain evidence="9">CCUG 55995</strain>
    </source>
</reference>
<evidence type="ECO:0000313" key="9">
    <source>
        <dbReference type="Proteomes" id="UP001595952"/>
    </source>
</evidence>
<accession>A0ABV9ICY9</accession>
<dbReference type="SUPFAM" id="SSF55785">
    <property type="entry name" value="PYP-like sensor domain (PAS domain)"/>
    <property type="match status" value="1"/>
</dbReference>
<dbReference type="Gene3D" id="3.30.450.20">
    <property type="entry name" value="PAS domain"/>
    <property type="match status" value="1"/>
</dbReference>
<organism evidence="8 9">
    <name type="scientific">Deinococcus hohokamensis</name>
    <dbReference type="NCBI Taxonomy" id="309883"/>
    <lineage>
        <taxon>Bacteria</taxon>
        <taxon>Thermotogati</taxon>
        <taxon>Deinococcota</taxon>
        <taxon>Deinococci</taxon>
        <taxon>Deinococcales</taxon>
        <taxon>Deinococcaceae</taxon>
        <taxon>Deinococcus</taxon>
    </lineage>
</organism>
<evidence type="ECO:0000256" key="1">
    <source>
        <dbReference type="ARBA" id="ARBA00000085"/>
    </source>
</evidence>
<dbReference type="InterPro" id="IPR036097">
    <property type="entry name" value="HisK_dim/P_sf"/>
</dbReference>
<comment type="caution">
    <text evidence="8">The sequence shown here is derived from an EMBL/GenBank/DDBJ whole genome shotgun (WGS) entry which is preliminary data.</text>
</comment>
<dbReference type="Gene3D" id="3.30.450.40">
    <property type="match status" value="3"/>
</dbReference>
<dbReference type="CDD" id="cd00130">
    <property type="entry name" value="PAS"/>
    <property type="match status" value="1"/>
</dbReference>
<evidence type="ECO:0000256" key="4">
    <source>
        <dbReference type="ARBA" id="ARBA00022679"/>
    </source>
</evidence>
<name>A0ABV9ICY9_9DEIO</name>
<sequence length="895" mass="97853">MTEQRFQATVLNHIEDVVYVLDSEFRFSFLNAAAQRALHLTPEALGQALPEVLPGIESSEAYQRLQDAHRRQQAVRFEVLSTVMQQWISVDAYPADGGLIVCYRDIRERRQAEEHAAALAGISQGLATAVTARDAADVLVRIVPQAVGADVAVVALVDQQNPVLYTVAAHGLPEQVLAAWQTFPLESPVPLAAAVRGGRAVFTHSQDEAQQFYPAILEHASAHQATASLPLQFDGHTFGALGLSFLTPREFDPAEQTFLQAVAAQGAQAMERARLLDAERHAAERVAFLARAGELLAATLEPAEVLTQLATLTVPRLADCCIVFLPGKDGRLLPHAVAHHTPEQAEQIRAHLRRFPIDMAAPIGAAKAYREQTAEIIDLPSEELLRQAAQSDEHMAAVLDIGIRSVLEMPLVARGQALGVIEFMALSDARRYDGEDVVFAQELARRAALALDNAQLYQASQQAGEVLERTVQERTRELAARTDELGARTRALDAFALLSRDLAVETDRVKLIARAQEILTTLLPRGVLGYFEPVRNRWRLQCHSGDLQDEAFRSALLRGLDQGRTWPLDHPFETAQPLYLDRFEAPGQGMTPEVLAQLQSVAVFPVGTGSVPYGVLVVALYDQHSWTSTDRVLLETALSKVRLALQRAEAVDALAGRTKELEVLNAELDAFTSTVAHDLRAPLRHILTFSELLRRTVGPDLPERAHRHLAMIESSSARLNLLVEALLTFARTSRQPLHLGDVDLNVLVGEAAADLHLEMGTQPVDLQVGPLPTVRGDAVLLRQVLVNLLGNAVKYSSTRETSVVTVRAEETVSETILSVQDNGVGYDPRLADKLFDMFSRLHRADEYEGSGVGLATVKRVLQRHGGRVWSTSVPGSGATFFVALPKMSPGVEIHA</sequence>
<dbReference type="InterPro" id="IPR029016">
    <property type="entry name" value="GAF-like_dom_sf"/>
</dbReference>
<dbReference type="Pfam" id="PF01590">
    <property type="entry name" value="GAF"/>
    <property type="match status" value="1"/>
</dbReference>
<dbReference type="SUPFAM" id="SSF47384">
    <property type="entry name" value="Homodimeric domain of signal transducing histidine kinase"/>
    <property type="match status" value="1"/>
</dbReference>
<dbReference type="EMBL" id="JBHSEI010000015">
    <property type="protein sequence ID" value="MFC4640199.1"/>
    <property type="molecule type" value="Genomic_DNA"/>
</dbReference>
<evidence type="ECO:0000256" key="6">
    <source>
        <dbReference type="ARBA" id="ARBA00023136"/>
    </source>
</evidence>
<feature type="domain" description="Histidine kinase" evidence="7">
    <location>
        <begin position="674"/>
        <end position="888"/>
    </location>
</feature>
<dbReference type="InterPro" id="IPR003661">
    <property type="entry name" value="HisK_dim/P_dom"/>
</dbReference>
<dbReference type="SMART" id="SM00388">
    <property type="entry name" value="HisKA"/>
    <property type="match status" value="1"/>
</dbReference>
<dbReference type="PANTHER" id="PTHR42878">
    <property type="entry name" value="TWO-COMPONENT HISTIDINE KINASE"/>
    <property type="match status" value="1"/>
</dbReference>
<dbReference type="PROSITE" id="PS50109">
    <property type="entry name" value="HIS_KIN"/>
    <property type="match status" value="1"/>
</dbReference>
<dbReference type="SMART" id="SM00065">
    <property type="entry name" value="GAF"/>
    <property type="match status" value="3"/>
</dbReference>
<dbReference type="InterPro" id="IPR003594">
    <property type="entry name" value="HATPase_dom"/>
</dbReference>
<dbReference type="InterPro" id="IPR036890">
    <property type="entry name" value="HATPase_C_sf"/>
</dbReference>
<keyword evidence="3" id="KW-0597">Phosphoprotein</keyword>
<proteinExistence type="predicted"/>
<evidence type="ECO:0000259" key="7">
    <source>
        <dbReference type="PROSITE" id="PS50109"/>
    </source>
</evidence>
<protein>
    <recommendedName>
        <fullName evidence="2">histidine kinase</fullName>
        <ecNumber evidence="2">2.7.13.3</ecNumber>
    </recommendedName>
</protein>
<keyword evidence="9" id="KW-1185">Reference proteome</keyword>
<dbReference type="SMART" id="SM00091">
    <property type="entry name" value="PAS"/>
    <property type="match status" value="1"/>
</dbReference>
<keyword evidence="5" id="KW-0418">Kinase</keyword>
<dbReference type="InterPro" id="IPR004358">
    <property type="entry name" value="Sig_transdc_His_kin-like_C"/>
</dbReference>
<dbReference type="SUPFAM" id="SSF55781">
    <property type="entry name" value="GAF domain-like"/>
    <property type="match status" value="3"/>
</dbReference>